<dbReference type="AlphaFoldDB" id="F3PXT7"/>
<dbReference type="Pfam" id="PF14296">
    <property type="entry name" value="O-ag_pol_Wzy"/>
    <property type="match status" value="1"/>
</dbReference>
<dbReference type="eggNOG" id="ENOG5030W6H">
    <property type="taxonomic scope" value="Bacteria"/>
</dbReference>
<proteinExistence type="predicted"/>
<keyword evidence="1" id="KW-0812">Transmembrane</keyword>
<feature type="transmembrane region" description="Helical" evidence="1">
    <location>
        <begin position="236"/>
        <end position="252"/>
    </location>
</feature>
<dbReference type="RefSeq" id="WP_009126792.1">
    <property type="nucleotide sequence ID" value="NZ_GL882691.1"/>
</dbReference>
<name>F3PXT7_9BACE</name>
<dbReference type="GeneID" id="86050949"/>
<feature type="transmembrane region" description="Helical" evidence="1">
    <location>
        <begin position="181"/>
        <end position="202"/>
    </location>
</feature>
<feature type="transmembrane region" description="Helical" evidence="1">
    <location>
        <begin position="426"/>
        <end position="442"/>
    </location>
</feature>
<dbReference type="NCBIfam" id="TIGR04370">
    <property type="entry name" value="glyco_rpt_poly"/>
    <property type="match status" value="1"/>
</dbReference>
<accession>F3PXT7</accession>
<dbReference type="Proteomes" id="UP000003416">
    <property type="component" value="Unassembled WGS sequence"/>
</dbReference>
<reference evidence="2 3" key="1">
    <citation type="submission" date="2011-02" db="EMBL/GenBank/DDBJ databases">
        <authorList>
            <person name="Weinstock G."/>
            <person name="Sodergren E."/>
            <person name="Clifton S."/>
            <person name="Fulton L."/>
            <person name="Fulton B."/>
            <person name="Courtney L."/>
            <person name="Fronick C."/>
            <person name="Harrison M."/>
            <person name="Strong C."/>
            <person name="Farmer C."/>
            <person name="Delahaunty K."/>
            <person name="Markovic C."/>
            <person name="Hall O."/>
            <person name="Minx P."/>
            <person name="Tomlinson C."/>
            <person name="Mitreva M."/>
            <person name="Hou S."/>
            <person name="Chen J."/>
            <person name="Wollam A."/>
            <person name="Pepin K.H."/>
            <person name="Johnson M."/>
            <person name="Bhonagiri V."/>
            <person name="Zhang X."/>
            <person name="Suruliraj S."/>
            <person name="Warren W."/>
            <person name="Chinwalla A."/>
            <person name="Mardis E.R."/>
            <person name="Wilson R.K."/>
        </authorList>
    </citation>
    <scope>NUCLEOTIDE SEQUENCE [LARGE SCALE GENOMIC DNA]</scope>
    <source>
        <strain evidence="2 3">YIT 12057</strain>
    </source>
</reference>
<feature type="transmembrane region" description="Helical" evidence="1">
    <location>
        <begin position="146"/>
        <end position="166"/>
    </location>
</feature>
<feature type="transmembrane region" description="Helical" evidence="1">
    <location>
        <begin position="312"/>
        <end position="336"/>
    </location>
</feature>
<evidence type="ECO:0000313" key="2">
    <source>
        <dbReference type="EMBL" id="EGF51669.1"/>
    </source>
</evidence>
<feature type="transmembrane region" description="Helical" evidence="1">
    <location>
        <begin position="68"/>
        <end position="86"/>
    </location>
</feature>
<keyword evidence="1" id="KW-0472">Membrane</keyword>
<dbReference type="InterPro" id="IPR029468">
    <property type="entry name" value="O-ag_pol_Wzy"/>
</dbReference>
<comment type="caution">
    <text evidence="2">The sequence shown here is derived from an EMBL/GenBank/DDBJ whole genome shotgun (WGS) entry which is preliminary data.</text>
</comment>
<feature type="transmembrane region" description="Helical" evidence="1">
    <location>
        <begin position="38"/>
        <end position="56"/>
    </location>
</feature>
<gene>
    <name evidence="2" type="ORF">HMPREF9446_03585</name>
</gene>
<keyword evidence="1" id="KW-1133">Transmembrane helix</keyword>
<protein>
    <submittedName>
        <fullName evidence="2">Conserved domain protein</fullName>
    </submittedName>
</protein>
<evidence type="ECO:0000256" key="1">
    <source>
        <dbReference type="SAM" id="Phobius"/>
    </source>
</evidence>
<dbReference type="EMBL" id="AFBN01000099">
    <property type="protein sequence ID" value="EGF51669.1"/>
    <property type="molecule type" value="Genomic_DNA"/>
</dbReference>
<feature type="transmembrane region" description="Helical" evidence="1">
    <location>
        <begin position="12"/>
        <end position="32"/>
    </location>
</feature>
<organism evidence="2 3">
    <name type="scientific">Bacteroides fluxus YIT 12057</name>
    <dbReference type="NCBI Taxonomy" id="763034"/>
    <lineage>
        <taxon>Bacteria</taxon>
        <taxon>Pseudomonadati</taxon>
        <taxon>Bacteroidota</taxon>
        <taxon>Bacteroidia</taxon>
        <taxon>Bacteroidales</taxon>
        <taxon>Bacteroidaceae</taxon>
        <taxon>Bacteroides</taxon>
    </lineage>
</organism>
<sequence length="449" mass="50387">MQSISSKGNKKYCNILKCVTVMNVLIYMVYPLHSEPSMTFFFYCLACFVVGSWCFFKVNRKTNYLDFDVLFIIIYVFTCYISTFFLKEQTLYRALFLGYMFDTDYVNIGNLLSTIGILSYYCGGCSKVNVPIDNSHMLPCVIHTKILSVLLLCFTVLFIAMGGMAYSQSAYLDSAGVFSPLIPYILLLITFVSTVIIVSEFYNKKHHAFYKINKLSIISIGIVLFILLAGGSRSSASFIALPILGIYCMIYKPLNKKQVFGFVTLSVVIMWLIGQVRSGGEASVSNPILLLVDLTVPSRNNYAVYEYVAKYGFTYGTSFVGVFTVIPFLSNFLGLTNGSGELLTHDFFNMNPDYDLIGLGTTIIADIYIAFGCTGVIVLMYLLGKIVKKYTEGAKNNNYYSLVIYAELFSVSVFTVRGYVTTGLRPIIWCLVIAYFVTHYSIKFSAIDK</sequence>
<feature type="transmembrane region" description="Helical" evidence="1">
    <location>
        <begin position="402"/>
        <end position="420"/>
    </location>
</feature>
<keyword evidence="3" id="KW-1185">Reference proteome</keyword>
<dbReference type="STRING" id="763034.HMPREF9446_03585"/>
<feature type="transmembrane region" description="Helical" evidence="1">
    <location>
        <begin position="214"/>
        <end position="230"/>
    </location>
</feature>
<feature type="transmembrane region" description="Helical" evidence="1">
    <location>
        <begin position="106"/>
        <end position="125"/>
    </location>
</feature>
<evidence type="ECO:0000313" key="3">
    <source>
        <dbReference type="Proteomes" id="UP000003416"/>
    </source>
</evidence>
<dbReference type="HOGENOM" id="CLU_046818_0_0_10"/>
<feature type="transmembrane region" description="Helical" evidence="1">
    <location>
        <begin position="356"/>
        <end position="382"/>
    </location>
</feature>